<proteinExistence type="predicted"/>
<gene>
    <name evidence="5" type="ORF">EVJ58_g9329</name>
</gene>
<feature type="compositionally biased region" description="Polar residues" evidence="3">
    <location>
        <begin position="1197"/>
        <end position="1206"/>
    </location>
</feature>
<reference evidence="5 6" key="1">
    <citation type="submission" date="2019-01" db="EMBL/GenBank/DDBJ databases">
        <title>Genome sequencing of the rare red list fungi Fomitopsis rosea.</title>
        <authorList>
            <person name="Buettner E."/>
            <person name="Kellner H."/>
        </authorList>
    </citation>
    <scope>NUCLEOTIDE SEQUENCE [LARGE SCALE GENOMIC DNA]</scope>
    <source>
        <strain evidence="5 6">DSM 105464</strain>
    </source>
</reference>
<feature type="region of interest" description="Disordered" evidence="3">
    <location>
        <begin position="1284"/>
        <end position="1380"/>
    </location>
</feature>
<dbReference type="STRING" id="34475.A0A4Y9XTS5"/>
<feature type="compositionally biased region" description="Acidic residues" evidence="3">
    <location>
        <begin position="2122"/>
        <end position="2140"/>
    </location>
</feature>
<organism evidence="5 6">
    <name type="scientific">Rhodofomes roseus</name>
    <dbReference type="NCBI Taxonomy" id="34475"/>
    <lineage>
        <taxon>Eukaryota</taxon>
        <taxon>Fungi</taxon>
        <taxon>Dikarya</taxon>
        <taxon>Basidiomycota</taxon>
        <taxon>Agaricomycotina</taxon>
        <taxon>Agaricomycetes</taxon>
        <taxon>Polyporales</taxon>
        <taxon>Rhodofomes</taxon>
    </lineage>
</organism>
<evidence type="ECO:0000313" key="5">
    <source>
        <dbReference type="EMBL" id="TFY53664.1"/>
    </source>
</evidence>
<dbReference type="InterPro" id="IPR016024">
    <property type="entry name" value="ARM-type_fold"/>
</dbReference>
<dbReference type="Pfam" id="PF02854">
    <property type="entry name" value="MIF4G"/>
    <property type="match status" value="2"/>
</dbReference>
<dbReference type="Pfam" id="PF04050">
    <property type="entry name" value="Upf2"/>
    <property type="match status" value="1"/>
</dbReference>
<feature type="domain" description="MIF4G" evidence="4">
    <location>
        <begin position="46"/>
        <end position="272"/>
    </location>
</feature>
<feature type="region of interest" description="Disordered" evidence="3">
    <location>
        <begin position="1579"/>
        <end position="1652"/>
    </location>
</feature>
<comment type="caution">
    <text evidence="5">The sequence shown here is derived from an EMBL/GenBank/DDBJ whole genome shotgun (WGS) entry which is preliminary data.</text>
</comment>
<dbReference type="GO" id="GO:0003723">
    <property type="term" value="F:RNA binding"/>
    <property type="evidence" value="ECO:0007669"/>
    <property type="project" value="InterPro"/>
</dbReference>
<dbReference type="PANTHER" id="PTHR12839">
    <property type="entry name" value="NONSENSE-MEDIATED MRNA DECAY PROTEIN 2 UP-FRAMESHIFT SUPPRESSOR 2"/>
    <property type="match status" value="1"/>
</dbReference>
<name>A0A4Y9XTS5_9APHY</name>
<dbReference type="PANTHER" id="PTHR12839:SF7">
    <property type="entry name" value="REGULATOR OF NONSENSE TRANSCRIPTS 2"/>
    <property type="match status" value="1"/>
</dbReference>
<feature type="compositionally biased region" description="Polar residues" evidence="3">
    <location>
        <begin position="1613"/>
        <end position="1632"/>
    </location>
</feature>
<feature type="compositionally biased region" description="Low complexity" evidence="3">
    <location>
        <begin position="1319"/>
        <end position="1358"/>
    </location>
</feature>
<dbReference type="InterPro" id="IPR007193">
    <property type="entry name" value="Upf2/Nmd2_C"/>
</dbReference>
<feature type="compositionally biased region" description="Acidic residues" evidence="3">
    <location>
        <begin position="949"/>
        <end position="959"/>
    </location>
</feature>
<dbReference type="EMBL" id="SEKV01000792">
    <property type="protein sequence ID" value="TFY53664.1"/>
    <property type="molecule type" value="Genomic_DNA"/>
</dbReference>
<dbReference type="FunFam" id="1.25.40.180:FF:000037">
    <property type="entry name" value="Nonsense-mediated mRNA decay factor (Upf2)"/>
    <property type="match status" value="1"/>
</dbReference>
<feature type="compositionally biased region" description="Low complexity" evidence="3">
    <location>
        <begin position="1288"/>
        <end position="1297"/>
    </location>
</feature>
<feature type="region of interest" description="Disordered" evidence="3">
    <location>
        <begin position="1158"/>
        <end position="1209"/>
    </location>
</feature>
<sequence>MEAAQNGFLPPKLDDEQARRLRRAQLKELNETQAGQAPAKALDSSLKRHTALIKRIRQSLGIEHRDQIVKDIETLSLEKYVDELSSAVLEGISRCKTEKDVWSAAEIVALLHRRFPKTFTPVLVSALSAALVPPNRAALAALAPEQREKEDAARVTRQRPVLRVCAELALVGIIRDAPDRSGGEWMIKVIKDLLSNDPTLSSLPLLSTFLKSFARPYLGITPPASAKQISASSEPGTLSSAATDEANARVNGAFPALVKEEDELVEKEVRDRFKKMCEGYFENVARKLVQEHNRLQEQDRRNHEAYIRSGEIFEDRQQAYEKMTKNYEKLLASCQTLSELLYLPMPELKTASQKSESILIGSNTGISVSGGDAESVTAGKWEDEEERRFFEEIPDLKDYVPRSVLGLESEGDETADTDSKEKEKKEQERVQEEVRKLEEELAGLKVNEEGQFNGDASAAQDGAALKNEEDEDEDDAPTPTAGTPKTSPPSTPQLAPQGPSQMLTALLARLPDATNRTMIDQAAVDFAFLNSKAARKRLGRFMTQIPKSRIDLLPHYSRLIATLNKYMPDIGQDVVAFLDEEFRYLQRKKKVVIELAEVRLKNLTFIANLTKFRVIPPHIILHMFKVCLDDFHGTNVDNFAILLECCGRFLLRSDETREPFGKMLELMRRKQSMQHFDQRQQLVLENAYYQCNPPERTARQEKERTPMELFIRHLIYDVLTKKTIDKVLKLVRKLDWDDESVLRTLHKVFTKPWKVKFGNIALLAMLTYDLQRYHPAFAVAVVDQVLEDIRRGLEQNVYSINQRRFATAKYLGELYIYRLISSGIIFDTLWTLVTFGHPEGRPSPGQPCPVDMPDDFFRVRLVCVVLDTVGMCFDRGTQQKKLDNLLTFFQFYVLCKDSLPMDVEFMLTDSLEAVRPKMSVYKTFEEAAVAVEEMFNIAFQNAGITTAEDSGDESDGEDGEERRGGGEEEDEDQMQTISPLDERAPSPDAVVLRASQENIGPSDEDDAEFARELAKMEIDTSADGRKVDKKTALAMWESSLPPPVLRKKRNEDVEEEDNLATNAADQPGTMTFTLFTKRGNKPQARQLAIPAESTLAVQTRTAQMQDKVEQQHLKRLVLQYEQREETEEMKDSDDYDYFDEFTEADLAAADEVENKYVESQRTQALQRTPSESELPPAKRQKTVHVGNGPNGAVPQWPANSGMTTNDRLARSSSLHSAAAILPDVPLANGYFKPGVQFGGNGRASLATNNHVTAQQPLHPPRPETTQSSSIARNNNHVTLQAQRAPNYAGRPAPGQRAPAPPTTRPIIAQRAPTPPVARPISSQHGSTPSSSPYAAHGRTATPPVARPSPVSRVPSTSALRPPHIQRQPSGLRETTTTDDEKLRREMEGLRVQMEALKQEQAQLQETLRRAEDVRMAKEGEVSILRKGIQKTAQEHAAEIAKIKAAKEAAEAMQLKIQNEKKEEIDRLKTQYTFKVRILLPSTALRKYTYTVDRSMQQHELETSGRSSPWSGRSRKISRQAPPTPIRVPSQMREWNPLGIDHDAGLINFNDVITSTQQSNGSRRGHEFGQAVVEKPKIPGFFNAFDSSPPRPSQAARARGKQHESARNGPNAEVSDNNFFSQPSTQYVSSPKLHSTPPSPPVSPLGHKHARKNQGQIQLGIWNGLTQTQEQTQRPVDHDVEMFDEPKDDDESDEAKELPTTDWAAEVHRIILTHRCPDSTQLTLQVLMGTTQLDIASQDHRDAYSRLSKILLENMGVMLSEMVDEDHTIRTILDILVEMADVLETSSAMAPLISLLNLLRVLVLWLPAFSRLMFARPEGAEAAGDRIFEVVCKIICAHLAPVEGERSPEFQTLAKETLGLLEDVAWVIPEEHTSRLAAVPVRQDVMSILLAPAHPTWFLYHSVRVLVLIASHHSIFRSLLTIPDEPIAMDTDEAPAKDYSKIPHIEQMAFHLRDKTRTGTEADHLRDAIMTFVATLCMAHTDAVTILQQSQLFIPSILVFLSNITTPLFEEDPELLDAPERLEATVMRSVRTVSVLYTLVFAAENQFTLYHKFRRVSPRDIPSIYDITVVTLGRLSWADPPLEATEEMKNLLDQALDLSRALLETFVEGPMLEMVWSAFQVGDEDADAEEGGMDEDDDEEAEARNQHPPSSIEV</sequence>
<dbReference type="SUPFAM" id="SSF48371">
    <property type="entry name" value="ARM repeat"/>
    <property type="match status" value="2"/>
</dbReference>
<dbReference type="GO" id="GO:0000184">
    <property type="term" value="P:nuclear-transcribed mRNA catabolic process, nonsense-mediated decay"/>
    <property type="evidence" value="ECO:0007669"/>
    <property type="project" value="InterPro"/>
</dbReference>
<evidence type="ECO:0000256" key="2">
    <source>
        <dbReference type="ARBA" id="ARBA00022490"/>
    </source>
</evidence>
<keyword evidence="2" id="KW-0963">Cytoplasm</keyword>
<feature type="compositionally biased region" description="Basic and acidic residues" evidence="3">
    <location>
        <begin position="417"/>
        <end position="439"/>
    </location>
</feature>
<dbReference type="GO" id="GO:0005737">
    <property type="term" value="C:cytoplasm"/>
    <property type="evidence" value="ECO:0007669"/>
    <property type="project" value="UniProtKB-SubCell"/>
</dbReference>
<protein>
    <recommendedName>
        <fullName evidence="4">MIF4G domain-containing protein</fullName>
    </recommendedName>
</protein>
<dbReference type="Proteomes" id="UP000298390">
    <property type="component" value="Unassembled WGS sequence"/>
</dbReference>
<feature type="compositionally biased region" description="Polar residues" evidence="3">
    <location>
        <begin position="1159"/>
        <end position="1171"/>
    </location>
</feature>
<feature type="region of interest" description="Disordered" evidence="3">
    <location>
        <begin position="2122"/>
        <end position="2153"/>
    </location>
</feature>
<dbReference type="InterPro" id="IPR039762">
    <property type="entry name" value="Nmd2/UPF2"/>
</dbReference>
<feature type="region of interest" description="Disordered" evidence="3">
    <location>
        <begin position="401"/>
        <end position="498"/>
    </location>
</feature>
<evidence type="ECO:0000313" key="6">
    <source>
        <dbReference type="Proteomes" id="UP000298390"/>
    </source>
</evidence>
<feature type="domain" description="MIF4G" evidence="4">
    <location>
        <begin position="709"/>
        <end position="917"/>
    </location>
</feature>
<feature type="domain" description="MIF4G" evidence="4">
    <location>
        <begin position="500"/>
        <end position="694"/>
    </location>
</feature>
<accession>A0A4Y9XTS5</accession>
<comment type="subcellular location">
    <subcellularLocation>
        <location evidence="1">Cytoplasm</location>
    </subcellularLocation>
</comment>
<dbReference type="SMART" id="SM00543">
    <property type="entry name" value="MIF4G"/>
    <property type="match status" value="3"/>
</dbReference>
<feature type="region of interest" description="Disordered" evidence="3">
    <location>
        <begin position="1496"/>
        <end position="1529"/>
    </location>
</feature>
<dbReference type="Gene3D" id="1.25.40.180">
    <property type="match status" value="3"/>
</dbReference>
<feature type="region of interest" description="Disordered" evidence="3">
    <location>
        <begin position="943"/>
        <end position="985"/>
    </location>
</feature>
<evidence type="ECO:0000259" key="4">
    <source>
        <dbReference type="SMART" id="SM00543"/>
    </source>
</evidence>
<dbReference type="GO" id="GO:0035145">
    <property type="term" value="C:exon-exon junction complex"/>
    <property type="evidence" value="ECO:0007669"/>
    <property type="project" value="TreeGrafter"/>
</dbReference>
<evidence type="ECO:0000256" key="3">
    <source>
        <dbReference type="SAM" id="MobiDB-lite"/>
    </source>
</evidence>
<dbReference type="Gene3D" id="4.10.80.160">
    <property type="match status" value="1"/>
</dbReference>
<dbReference type="InterPro" id="IPR003890">
    <property type="entry name" value="MIF4G-like_typ-3"/>
</dbReference>
<evidence type="ECO:0000256" key="1">
    <source>
        <dbReference type="ARBA" id="ARBA00004496"/>
    </source>
</evidence>